<feature type="non-terminal residue" evidence="1">
    <location>
        <position position="1"/>
    </location>
</feature>
<protein>
    <submittedName>
        <fullName evidence="1">Uncharacterized protein</fullName>
    </submittedName>
</protein>
<comment type="caution">
    <text evidence="1">The sequence shown here is derived from an EMBL/GenBank/DDBJ whole genome shotgun (WGS) entry which is preliminary data.</text>
</comment>
<organism evidence="1">
    <name type="scientific">Tanacetum cinerariifolium</name>
    <name type="common">Dalmatian daisy</name>
    <name type="synonym">Chrysanthemum cinerariifolium</name>
    <dbReference type="NCBI Taxonomy" id="118510"/>
    <lineage>
        <taxon>Eukaryota</taxon>
        <taxon>Viridiplantae</taxon>
        <taxon>Streptophyta</taxon>
        <taxon>Embryophyta</taxon>
        <taxon>Tracheophyta</taxon>
        <taxon>Spermatophyta</taxon>
        <taxon>Magnoliopsida</taxon>
        <taxon>eudicotyledons</taxon>
        <taxon>Gunneridae</taxon>
        <taxon>Pentapetalae</taxon>
        <taxon>asterids</taxon>
        <taxon>campanulids</taxon>
        <taxon>Asterales</taxon>
        <taxon>Asteraceae</taxon>
        <taxon>Asteroideae</taxon>
        <taxon>Anthemideae</taxon>
        <taxon>Anthemidinae</taxon>
        <taxon>Tanacetum</taxon>
    </lineage>
</organism>
<reference evidence="1" key="1">
    <citation type="journal article" date="2019" name="Sci. Rep.">
        <title>Draft genome of Tanacetum cinerariifolium, the natural source of mosquito coil.</title>
        <authorList>
            <person name="Yamashiro T."/>
            <person name="Shiraishi A."/>
            <person name="Satake H."/>
            <person name="Nakayama K."/>
        </authorList>
    </citation>
    <scope>NUCLEOTIDE SEQUENCE</scope>
</reference>
<name>A0A699QGP5_TANCI</name>
<dbReference type="EMBL" id="BKCJ011021104">
    <property type="protein sequence ID" value="GFC68651.1"/>
    <property type="molecule type" value="Genomic_DNA"/>
</dbReference>
<accession>A0A699QGP5</accession>
<dbReference type="AlphaFoldDB" id="A0A699QGP5"/>
<sequence>EIEKEEMKIEGMEIKERMEMVMGTKEEMVITKRFCACCLRVRISRFPKVPALYFNGTKGVVGLTR</sequence>
<proteinExistence type="predicted"/>
<evidence type="ECO:0000313" key="1">
    <source>
        <dbReference type="EMBL" id="GFC68651.1"/>
    </source>
</evidence>
<gene>
    <name evidence="1" type="ORF">Tci_840621</name>
</gene>